<dbReference type="GO" id="GO:0020037">
    <property type="term" value="F:heme binding"/>
    <property type="evidence" value="ECO:0007669"/>
    <property type="project" value="InterPro"/>
</dbReference>
<gene>
    <name evidence="9" type="ORF">B0I36DRAFT_235590</name>
</gene>
<dbReference type="PANTHER" id="PTHR24305">
    <property type="entry name" value="CYTOCHROME P450"/>
    <property type="match status" value="1"/>
</dbReference>
<keyword evidence="4 8" id="KW-0479">Metal-binding</keyword>
<evidence type="ECO:0000256" key="4">
    <source>
        <dbReference type="ARBA" id="ARBA00022723"/>
    </source>
</evidence>
<evidence type="ECO:0000256" key="7">
    <source>
        <dbReference type="ARBA" id="ARBA00023033"/>
    </source>
</evidence>
<comment type="caution">
    <text evidence="9">The sequence shown here is derived from an EMBL/GenBank/DDBJ whole genome shotgun (WGS) entry which is preliminary data.</text>
</comment>
<evidence type="ECO:0000256" key="1">
    <source>
        <dbReference type="ARBA" id="ARBA00001971"/>
    </source>
</evidence>
<organism evidence="9 10">
    <name type="scientific">Microdochium trichocladiopsis</name>
    <dbReference type="NCBI Taxonomy" id="1682393"/>
    <lineage>
        <taxon>Eukaryota</taxon>
        <taxon>Fungi</taxon>
        <taxon>Dikarya</taxon>
        <taxon>Ascomycota</taxon>
        <taxon>Pezizomycotina</taxon>
        <taxon>Sordariomycetes</taxon>
        <taxon>Xylariomycetidae</taxon>
        <taxon>Xylariales</taxon>
        <taxon>Microdochiaceae</taxon>
        <taxon>Microdochium</taxon>
    </lineage>
</organism>
<dbReference type="InterPro" id="IPR002401">
    <property type="entry name" value="Cyt_P450_E_grp-I"/>
</dbReference>
<protein>
    <submittedName>
        <fullName evidence="9">Cytochrome P450</fullName>
    </submittedName>
</protein>
<reference evidence="9" key="1">
    <citation type="journal article" date="2021" name="Nat. Commun.">
        <title>Genetic determinants of endophytism in the Arabidopsis root mycobiome.</title>
        <authorList>
            <person name="Mesny F."/>
            <person name="Miyauchi S."/>
            <person name="Thiergart T."/>
            <person name="Pickel B."/>
            <person name="Atanasova L."/>
            <person name="Karlsson M."/>
            <person name="Huettel B."/>
            <person name="Barry K.W."/>
            <person name="Haridas S."/>
            <person name="Chen C."/>
            <person name="Bauer D."/>
            <person name="Andreopoulos W."/>
            <person name="Pangilinan J."/>
            <person name="LaButti K."/>
            <person name="Riley R."/>
            <person name="Lipzen A."/>
            <person name="Clum A."/>
            <person name="Drula E."/>
            <person name="Henrissat B."/>
            <person name="Kohler A."/>
            <person name="Grigoriev I.V."/>
            <person name="Martin F.M."/>
            <person name="Hacquard S."/>
        </authorList>
    </citation>
    <scope>NUCLEOTIDE SEQUENCE</scope>
    <source>
        <strain evidence="9">MPI-CAGE-CH-0230</strain>
    </source>
</reference>
<sequence length="514" mass="58600">MEALDSVRDYLSVLWDARPATIAAALGSTWIGWQFLKTFRSWWRLRHFPGPRFASFSYLWGYRKMTTGEMHHKLAAEQEKYGKIVRIGPNELMVYDSETLWHINSVRSEYPRGAWYGSIQFDPYGHSVLSEPDTALHDKRKAKLMSGYYGKGRTDLEEDVNTMIAELVNVIKTNYADKDKQLDFALLIRFFQVDLVTVAGSGKPWGDLKHEKDNFDFIGIADTFVPFLHAFMMIPALRDFFASQFFLKLAGPKPTDANGMGKYLGIVKQTVAERFAGDYKDKQHGDMLDEWMKNGLTQRECELELAIQVPAGSETSTTAIRSIMLYILSSARVHGKLKEEIAQGIREGRISSPITQNEARNLPYLQAVIYEGIRMVPPAITGFPKQVPPGGDTICGKFVPGGTDIFVNLWSMVRDKEVFGSDADVFRPERFIDCDEATKARLVKQVDLAFGHGRWLCPGKTLAWLELNKVFVELLRTFDFQVANPEKPWHCRGYSSFMIDDFYLRVSTDERMPQ</sequence>
<keyword evidence="5" id="KW-0560">Oxidoreductase</keyword>
<keyword evidence="6 8" id="KW-0408">Iron</keyword>
<evidence type="ECO:0000256" key="2">
    <source>
        <dbReference type="ARBA" id="ARBA00010617"/>
    </source>
</evidence>
<proteinExistence type="inferred from homology"/>
<dbReference type="EMBL" id="JAGTJQ010000001">
    <property type="protein sequence ID" value="KAH7039671.1"/>
    <property type="molecule type" value="Genomic_DNA"/>
</dbReference>
<dbReference type="SUPFAM" id="SSF48264">
    <property type="entry name" value="Cytochrome P450"/>
    <property type="match status" value="1"/>
</dbReference>
<dbReference type="GO" id="GO:0004497">
    <property type="term" value="F:monooxygenase activity"/>
    <property type="evidence" value="ECO:0007669"/>
    <property type="project" value="UniProtKB-KW"/>
</dbReference>
<dbReference type="InterPro" id="IPR036396">
    <property type="entry name" value="Cyt_P450_sf"/>
</dbReference>
<comment type="cofactor">
    <cofactor evidence="1 8">
        <name>heme</name>
        <dbReference type="ChEBI" id="CHEBI:30413"/>
    </cofactor>
</comment>
<feature type="binding site" description="axial binding residue" evidence="8">
    <location>
        <position position="457"/>
    </location>
    <ligand>
        <name>heme</name>
        <dbReference type="ChEBI" id="CHEBI:30413"/>
    </ligand>
    <ligandPart>
        <name>Fe</name>
        <dbReference type="ChEBI" id="CHEBI:18248"/>
    </ligandPart>
</feature>
<dbReference type="GO" id="GO:0005506">
    <property type="term" value="F:iron ion binding"/>
    <property type="evidence" value="ECO:0007669"/>
    <property type="project" value="InterPro"/>
</dbReference>
<keyword evidence="10" id="KW-1185">Reference proteome</keyword>
<dbReference type="GO" id="GO:0016705">
    <property type="term" value="F:oxidoreductase activity, acting on paired donors, with incorporation or reduction of molecular oxygen"/>
    <property type="evidence" value="ECO:0007669"/>
    <property type="project" value="InterPro"/>
</dbReference>
<evidence type="ECO:0000256" key="8">
    <source>
        <dbReference type="PIRSR" id="PIRSR602401-1"/>
    </source>
</evidence>
<accession>A0A9P9BT71</accession>
<evidence type="ECO:0000313" key="10">
    <source>
        <dbReference type="Proteomes" id="UP000756346"/>
    </source>
</evidence>
<dbReference type="PRINTS" id="PR00463">
    <property type="entry name" value="EP450I"/>
</dbReference>
<keyword evidence="3 8" id="KW-0349">Heme</keyword>
<comment type="similarity">
    <text evidence="2">Belongs to the cytochrome P450 family.</text>
</comment>
<evidence type="ECO:0000256" key="3">
    <source>
        <dbReference type="ARBA" id="ARBA00022617"/>
    </source>
</evidence>
<dbReference type="PANTHER" id="PTHR24305:SF77">
    <property type="entry name" value="CYTOCHROME P450 MONOOXYGENASE"/>
    <property type="match status" value="1"/>
</dbReference>
<evidence type="ECO:0000313" key="9">
    <source>
        <dbReference type="EMBL" id="KAH7039671.1"/>
    </source>
</evidence>
<keyword evidence="7" id="KW-0503">Monooxygenase</keyword>
<evidence type="ECO:0000256" key="5">
    <source>
        <dbReference type="ARBA" id="ARBA00023002"/>
    </source>
</evidence>
<dbReference type="OrthoDB" id="3934656at2759"/>
<dbReference type="AlphaFoldDB" id="A0A9P9BT71"/>
<dbReference type="CDD" id="cd11060">
    <property type="entry name" value="CYP57A1-like"/>
    <property type="match status" value="1"/>
</dbReference>
<dbReference type="Gene3D" id="1.10.630.10">
    <property type="entry name" value="Cytochrome P450"/>
    <property type="match status" value="1"/>
</dbReference>
<dbReference type="InterPro" id="IPR050121">
    <property type="entry name" value="Cytochrome_P450_monoxygenase"/>
</dbReference>
<dbReference type="PRINTS" id="PR00385">
    <property type="entry name" value="P450"/>
</dbReference>
<dbReference type="RefSeq" id="XP_046017726.1">
    <property type="nucleotide sequence ID" value="XM_046149407.1"/>
</dbReference>
<dbReference type="InterPro" id="IPR001128">
    <property type="entry name" value="Cyt_P450"/>
</dbReference>
<dbReference type="Proteomes" id="UP000756346">
    <property type="component" value="Unassembled WGS sequence"/>
</dbReference>
<dbReference type="GeneID" id="70178953"/>
<evidence type="ECO:0000256" key="6">
    <source>
        <dbReference type="ARBA" id="ARBA00023004"/>
    </source>
</evidence>
<name>A0A9P9BT71_9PEZI</name>
<dbReference type="Pfam" id="PF00067">
    <property type="entry name" value="p450"/>
    <property type="match status" value="1"/>
</dbReference>